<evidence type="ECO:0000313" key="3">
    <source>
        <dbReference type="Proteomes" id="UP000707731"/>
    </source>
</evidence>
<feature type="domain" description="DUF397" evidence="1">
    <location>
        <begin position="8"/>
        <end position="61"/>
    </location>
</feature>
<comment type="caution">
    <text evidence="2">The sequence shown here is derived from an EMBL/GenBank/DDBJ whole genome shotgun (WGS) entry which is preliminary data.</text>
</comment>
<protein>
    <submittedName>
        <fullName evidence="2">DUF397 domain-containing protein</fullName>
    </submittedName>
</protein>
<dbReference type="RefSeq" id="WP_195002737.1">
    <property type="nucleotide sequence ID" value="NZ_JADLQN010000002.1"/>
</dbReference>
<organism evidence="2 3">
    <name type="scientific">Nocardia higoensis</name>
    <dbReference type="NCBI Taxonomy" id="228599"/>
    <lineage>
        <taxon>Bacteria</taxon>
        <taxon>Bacillati</taxon>
        <taxon>Actinomycetota</taxon>
        <taxon>Actinomycetes</taxon>
        <taxon>Mycobacteriales</taxon>
        <taxon>Nocardiaceae</taxon>
        <taxon>Nocardia</taxon>
    </lineage>
</organism>
<keyword evidence="3" id="KW-1185">Reference proteome</keyword>
<name>A0ABS0DBK7_9NOCA</name>
<reference evidence="2 3" key="1">
    <citation type="submission" date="2020-10" db="EMBL/GenBank/DDBJ databases">
        <title>Identification of Nocardia species via Next-generation sequencing and recognition of intraspecies genetic diversity.</title>
        <authorList>
            <person name="Li P."/>
            <person name="Li P."/>
            <person name="Lu B."/>
        </authorList>
    </citation>
    <scope>NUCLEOTIDE SEQUENCE [LARGE SCALE GENOMIC DNA]</scope>
    <source>
        <strain evidence="2 3">BJ06-0143</strain>
    </source>
</reference>
<dbReference type="Pfam" id="PF04149">
    <property type="entry name" value="DUF397"/>
    <property type="match status" value="1"/>
</dbReference>
<evidence type="ECO:0000259" key="1">
    <source>
        <dbReference type="Pfam" id="PF04149"/>
    </source>
</evidence>
<proteinExistence type="predicted"/>
<sequence length="68" mass="7153">MSADLSGAHWFKSTFSNAGGECVEIAHLDGGGVGVRDSKNPRGAVLTFTPAEWDAFLAGARDGQFDRP</sequence>
<gene>
    <name evidence="2" type="ORF">IU449_15060</name>
</gene>
<dbReference type="InterPro" id="IPR007278">
    <property type="entry name" value="DUF397"/>
</dbReference>
<evidence type="ECO:0000313" key="2">
    <source>
        <dbReference type="EMBL" id="MBF6355851.1"/>
    </source>
</evidence>
<accession>A0ABS0DBK7</accession>
<dbReference type="EMBL" id="JADLQN010000002">
    <property type="protein sequence ID" value="MBF6355851.1"/>
    <property type="molecule type" value="Genomic_DNA"/>
</dbReference>
<dbReference type="Proteomes" id="UP000707731">
    <property type="component" value="Unassembled WGS sequence"/>
</dbReference>